<accession>A0AAV5KBC4</accession>
<dbReference type="EMBL" id="BPVZ01000058">
    <property type="protein sequence ID" value="GKV21870.1"/>
    <property type="molecule type" value="Genomic_DNA"/>
</dbReference>
<keyword evidence="2" id="KW-1185">Reference proteome</keyword>
<dbReference type="Proteomes" id="UP001054252">
    <property type="component" value="Unassembled WGS sequence"/>
</dbReference>
<evidence type="ECO:0000313" key="1">
    <source>
        <dbReference type="EMBL" id="GKV21870.1"/>
    </source>
</evidence>
<comment type="caution">
    <text evidence="1">The sequence shown here is derived from an EMBL/GenBank/DDBJ whole genome shotgun (WGS) entry which is preliminary data.</text>
</comment>
<proteinExistence type="predicted"/>
<organism evidence="1 2">
    <name type="scientific">Rubroshorea leprosula</name>
    <dbReference type="NCBI Taxonomy" id="152421"/>
    <lineage>
        <taxon>Eukaryota</taxon>
        <taxon>Viridiplantae</taxon>
        <taxon>Streptophyta</taxon>
        <taxon>Embryophyta</taxon>
        <taxon>Tracheophyta</taxon>
        <taxon>Spermatophyta</taxon>
        <taxon>Magnoliopsida</taxon>
        <taxon>eudicotyledons</taxon>
        <taxon>Gunneridae</taxon>
        <taxon>Pentapetalae</taxon>
        <taxon>rosids</taxon>
        <taxon>malvids</taxon>
        <taxon>Malvales</taxon>
        <taxon>Dipterocarpaceae</taxon>
        <taxon>Rubroshorea</taxon>
    </lineage>
</organism>
<reference evidence="1 2" key="1">
    <citation type="journal article" date="2021" name="Commun. Biol.">
        <title>The genome of Shorea leprosula (Dipterocarpaceae) highlights the ecological relevance of drought in aseasonal tropical rainforests.</title>
        <authorList>
            <person name="Ng K.K.S."/>
            <person name="Kobayashi M.J."/>
            <person name="Fawcett J.A."/>
            <person name="Hatakeyama M."/>
            <person name="Paape T."/>
            <person name="Ng C.H."/>
            <person name="Ang C.C."/>
            <person name="Tnah L.H."/>
            <person name="Lee C.T."/>
            <person name="Nishiyama T."/>
            <person name="Sese J."/>
            <person name="O'Brien M.J."/>
            <person name="Copetti D."/>
            <person name="Mohd Noor M.I."/>
            <person name="Ong R.C."/>
            <person name="Putra M."/>
            <person name="Sireger I.Z."/>
            <person name="Indrioko S."/>
            <person name="Kosugi Y."/>
            <person name="Izuno A."/>
            <person name="Isagi Y."/>
            <person name="Lee S.L."/>
            <person name="Shimizu K.K."/>
        </authorList>
    </citation>
    <scope>NUCLEOTIDE SEQUENCE [LARGE SCALE GENOMIC DNA]</scope>
    <source>
        <strain evidence="1">214</strain>
    </source>
</reference>
<evidence type="ECO:0000313" key="2">
    <source>
        <dbReference type="Proteomes" id="UP001054252"/>
    </source>
</evidence>
<gene>
    <name evidence="1" type="ORF">SLEP1_g31807</name>
</gene>
<protein>
    <recommendedName>
        <fullName evidence="3">C2H2-type domain-containing protein</fullName>
    </recommendedName>
</protein>
<sequence length="120" mass="14078">MDVMEARQEVQETEAEEEAPYTCVHCPTNNFARIKAIRSHYMAKHGRISWEQINDYILKPIIIQTKLKSQQKAALCHEQRTSYYGRRMFRTYKQIQNSYLFVALLNSTGTISQLFNAQQS</sequence>
<name>A0AAV5KBC4_9ROSI</name>
<evidence type="ECO:0008006" key="3">
    <source>
        <dbReference type="Google" id="ProtNLM"/>
    </source>
</evidence>
<dbReference type="AlphaFoldDB" id="A0AAV5KBC4"/>